<feature type="transmembrane region" description="Helical" evidence="6">
    <location>
        <begin position="174"/>
        <end position="192"/>
    </location>
</feature>
<proteinExistence type="predicted"/>
<feature type="transmembrane region" description="Helical" evidence="6">
    <location>
        <begin position="146"/>
        <end position="168"/>
    </location>
</feature>
<keyword evidence="2" id="KW-0813">Transport</keyword>
<organism evidence="8 9">
    <name type="scientific">Ureibacillus yapensis</name>
    <dbReference type="NCBI Taxonomy" id="2304605"/>
    <lineage>
        <taxon>Bacteria</taxon>
        <taxon>Bacillati</taxon>
        <taxon>Bacillota</taxon>
        <taxon>Bacilli</taxon>
        <taxon>Bacillales</taxon>
        <taxon>Caryophanaceae</taxon>
        <taxon>Ureibacillus</taxon>
    </lineage>
</organism>
<dbReference type="InterPro" id="IPR011701">
    <property type="entry name" value="MFS"/>
</dbReference>
<dbReference type="InterPro" id="IPR005829">
    <property type="entry name" value="Sugar_transporter_CS"/>
</dbReference>
<dbReference type="InterPro" id="IPR036259">
    <property type="entry name" value="MFS_trans_sf"/>
</dbReference>
<dbReference type="InterPro" id="IPR020846">
    <property type="entry name" value="MFS_dom"/>
</dbReference>
<evidence type="ECO:0000256" key="1">
    <source>
        <dbReference type="ARBA" id="ARBA00004651"/>
    </source>
</evidence>
<dbReference type="EMBL" id="QWEI01000005">
    <property type="protein sequence ID" value="RHW36123.1"/>
    <property type="molecule type" value="Genomic_DNA"/>
</dbReference>
<dbReference type="GO" id="GO:0046943">
    <property type="term" value="F:carboxylic acid transmembrane transporter activity"/>
    <property type="evidence" value="ECO:0007669"/>
    <property type="project" value="TreeGrafter"/>
</dbReference>
<evidence type="ECO:0000256" key="6">
    <source>
        <dbReference type="SAM" id="Phobius"/>
    </source>
</evidence>
<dbReference type="Gene3D" id="1.20.1250.20">
    <property type="entry name" value="MFS general substrate transporter like domains"/>
    <property type="match status" value="1"/>
</dbReference>
<dbReference type="GO" id="GO:0005886">
    <property type="term" value="C:plasma membrane"/>
    <property type="evidence" value="ECO:0007669"/>
    <property type="project" value="UniProtKB-SubCell"/>
</dbReference>
<feature type="transmembrane region" description="Helical" evidence="6">
    <location>
        <begin position="20"/>
        <end position="43"/>
    </location>
</feature>
<feature type="transmembrane region" description="Helical" evidence="6">
    <location>
        <begin position="319"/>
        <end position="336"/>
    </location>
</feature>
<feature type="transmembrane region" description="Helical" evidence="6">
    <location>
        <begin position="342"/>
        <end position="365"/>
    </location>
</feature>
<accession>A0A396S6K6</accession>
<feature type="transmembrane region" description="Helical" evidence="6">
    <location>
        <begin position="88"/>
        <end position="106"/>
    </location>
</feature>
<keyword evidence="9" id="KW-1185">Reference proteome</keyword>
<evidence type="ECO:0000313" key="9">
    <source>
        <dbReference type="Proteomes" id="UP000265692"/>
    </source>
</evidence>
<feature type="transmembrane region" description="Helical" evidence="6">
    <location>
        <begin position="55"/>
        <end position="76"/>
    </location>
</feature>
<evidence type="ECO:0000256" key="3">
    <source>
        <dbReference type="ARBA" id="ARBA00022692"/>
    </source>
</evidence>
<dbReference type="PANTHER" id="PTHR23508:SF10">
    <property type="entry name" value="CARBOXYLIC ACID TRANSPORTER PROTEIN HOMOLOG"/>
    <property type="match status" value="1"/>
</dbReference>
<feature type="transmembrane region" description="Helical" evidence="6">
    <location>
        <begin position="251"/>
        <end position="271"/>
    </location>
</feature>
<evidence type="ECO:0000313" key="8">
    <source>
        <dbReference type="EMBL" id="RHW36123.1"/>
    </source>
</evidence>
<name>A0A396S6K6_9BACL</name>
<feature type="domain" description="Major facilitator superfamily (MFS) profile" evidence="7">
    <location>
        <begin position="22"/>
        <end position="432"/>
    </location>
</feature>
<dbReference type="AlphaFoldDB" id="A0A396S6K6"/>
<comment type="subcellular location">
    <subcellularLocation>
        <location evidence="1">Cell membrane</location>
        <topology evidence="1">Multi-pass membrane protein</topology>
    </subcellularLocation>
</comment>
<keyword evidence="5 6" id="KW-0472">Membrane</keyword>
<protein>
    <submittedName>
        <fullName evidence="8">MFS transporter</fullName>
    </submittedName>
</protein>
<feature type="transmembrane region" description="Helical" evidence="6">
    <location>
        <begin position="406"/>
        <end position="427"/>
    </location>
</feature>
<gene>
    <name evidence="8" type="ORF">D1B33_10805</name>
</gene>
<dbReference type="RefSeq" id="WP_118876414.1">
    <property type="nucleotide sequence ID" value="NZ_QWEI01000005.1"/>
</dbReference>
<dbReference type="PROSITE" id="PS00217">
    <property type="entry name" value="SUGAR_TRANSPORT_2"/>
    <property type="match status" value="1"/>
</dbReference>
<dbReference type="Proteomes" id="UP000265692">
    <property type="component" value="Unassembled WGS sequence"/>
</dbReference>
<feature type="transmembrane region" description="Helical" evidence="6">
    <location>
        <begin position="112"/>
        <end position="134"/>
    </location>
</feature>
<feature type="transmembrane region" description="Helical" evidence="6">
    <location>
        <begin position="377"/>
        <end position="400"/>
    </location>
</feature>
<dbReference type="PANTHER" id="PTHR23508">
    <property type="entry name" value="CARBOXYLIC ACID TRANSPORTER PROTEIN HOMOLOG"/>
    <property type="match status" value="1"/>
</dbReference>
<keyword evidence="4 6" id="KW-1133">Transmembrane helix</keyword>
<feature type="transmembrane region" description="Helical" evidence="6">
    <location>
        <begin position="283"/>
        <end position="307"/>
    </location>
</feature>
<dbReference type="SUPFAM" id="SSF103473">
    <property type="entry name" value="MFS general substrate transporter"/>
    <property type="match status" value="1"/>
</dbReference>
<evidence type="ECO:0000259" key="7">
    <source>
        <dbReference type="PROSITE" id="PS50850"/>
    </source>
</evidence>
<keyword evidence="3 6" id="KW-0812">Transmembrane</keyword>
<reference evidence="8 9" key="1">
    <citation type="submission" date="2018-08" db="EMBL/GenBank/DDBJ databases">
        <title>Lysinibacillus sp. YLB-03 draft genome sequence.</title>
        <authorList>
            <person name="Yu L."/>
        </authorList>
    </citation>
    <scope>NUCLEOTIDE SEQUENCE [LARGE SCALE GENOMIC DNA]</scope>
    <source>
        <strain evidence="8 9">YLB-03</strain>
    </source>
</reference>
<dbReference type="CDD" id="cd17365">
    <property type="entry name" value="MFS_PcaK_like"/>
    <property type="match status" value="1"/>
</dbReference>
<dbReference type="PROSITE" id="PS50850">
    <property type="entry name" value="MFS"/>
    <property type="match status" value="1"/>
</dbReference>
<dbReference type="Pfam" id="PF07690">
    <property type="entry name" value="MFS_1"/>
    <property type="match status" value="1"/>
</dbReference>
<evidence type="ECO:0000256" key="2">
    <source>
        <dbReference type="ARBA" id="ARBA00022448"/>
    </source>
</evidence>
<evidence type="ECO:0000256" key="4">
    <source>
        <dbReference type="ARBA" id="ARBA00022989"/>
    </source>
</evidence>
<sequence length="451" mass="49248">MRKVIVSEFVDNQKFSRFHFALLISCIFIIIVDGYDMFMLGAIMPTLMEEWKMDAVAGGQLGSYALFGMMIGALVFGPVADRFGRKNVILICTILFSLFTFTSGFANGPNSFGIQRFIAGVGLGGVMPNLIALVTEYAPAKLRSTLVAIMFSGHAFGGIVASLGALAILPSFGWRGVVFLACLPLLLLPLLYKVMPESYSYYIKVNKQEQLVRTLNRINPDFQFEKSDQLVMHESDDTDSSLRKLFTEKRGFSTVMFWVAAFMCLLVMYGLSTWLPKIMQSAGYPIGSSLIFLIVLNLGGVTGAIFAGKLCDKFGSRRILLVFFALGFVSLTALSFSPSQVLLYIMIFIAGATTTGTQINTNAYVSQYYPSGIRSTGVGWELGIGRIGGMLGPVIGGFLLSSNLPIHFNFLAFAIPCLIAGLAILLVQEKYGHLVAPEEHDEVQADHAAIH</sequence>
<dbReference type="OrthoDB" id="9787026at2"/>
<comment type="caution">
    <text evidence="8">The sequence shown here is derived from an EMBL/GenBank/DDBJ whole genome shotgun (WGS) entry which is preliminary data.</text>
</comment>
<evidence type="ECO:0000256" key="5">
    <source>
        <dbReference type="ARBA" id="ARBA00023136"/>
    </source>
</evidence>